<dbReference type="SUPFAM" id="SSF53474">
    <property type="entry name" value="alpha/beta-Hydrolases"/>
    <property type="match status" value="1"/>
</dbReference>
<accession>A0A381SSN9</accession>
<dbReference type="EMBL" id="UINC01003516">
    <property type="protein sequence ID" value="SVA07020.1"/>
    <property type="molecule type" value="Genomic_DNA"/>
</dbReference>
<evidence type="ECO:0000313" key="2">
    <source>
        <dbReference type="EMBL" id="SVA07020.1"/>
    </source>
</evidence>
<name>A0A381SSN9_9ZZZZ</name>
<dbReference type="GO" id="GO:0046503">
    <property type="term" value="P:glycerolipid catabolic process"/>
    <property type="evidence" value="ECO:0007669"/>
    <property type="project" value="TreeGrafter"/>
</dbReference>
<reference evidence="2" key="1">
    <citation type="submission" date="2018-05" db="EMBL/GenBank/DDBJ databases">
        <authorList>
            <person name="Lanie J.A."/>
            <person name="Ng W.-L."/>
            <person name="Kazmierczak K.M."/>
            <person name="Andrzejewski T.M."/>
            <person name="Davidsen T.M."/>
            <person name="Wayne K.J."/>
            <person name="Tettelin H."/>
            <person name="Glass J.I."/>
            <person name="Rusch D."/>
            <person name="Podicherti R."/>
            <person name="Tsui H.-C.T."/>
            <person name="Winkler M.E."/>
        </authorList>
    </citation>
    <scope>NUCLEOTIDE SEQUENCE</scope>
</reference>
<gene>
    <name evidence="2" type="ORF">METZ01_LOCUS59874</name>
</gene>
<proteinExistence type="predicted"/>
<feature type="non-terminal residue" evidence="2">
    <location>
        <position position="1"/>
    </location>
</feature>
<evidence type="ECO:0000259" key="1">
    <source>
        <dbReference type="Pfam" id="PF00561"/>
    </source>
</evidence>
<feature type="non-terminal residue" evidence="2">
    <location>
        <position position="290"/>
    </location>
</feature>
<dbReference type="InterPro" id="IPR050471">
    <property type="entry name" value="AB_hydrolase"/>
</dbReference>
<dbReference type="InterPro" id="IPR000073">
    <property type="entry name" value="AB_hydrolase_1"/>
</dbReference>
<dbReference type="Pfam" id="PF00561">
    <property type="entry name" value="Abhydrolase_1"/>
    <property type="match status" value="1"/>
</dbReference>
<dbReference type="PANTHER" id="PTHR43433">
    <property type="entry name" value="HYDROLASE, ALPHA/BETA FOLD FAMILY PROTEIN"/>
    <property type="match status" value="1"/>
</dbReference>
<dbReference type="PANTHER" id="PTHR43433:SF5">
    <property type="entry name" value="AB HYDROLASE-1 DOMAIN-CONTAINING PROTEIN"/>
    <property type="match status" value="1"/>
</dbReference>
<sequence length="290" mass="31650">MPQGIAEVNDINIWWEDFGDSSNPTVLLIMGANANAMQWPLEFVNPLVEAGFHVIRFDNRDVGKSTWVTTEPTMIVSDEGIANAEVSYNLEDMAADAVALLDHLGIDKAHIVGASMGGMITQVIGLDHSEKALSLTPIMSTPGAGLEDETLSPPTEIFMQGMMKAMEHNMKGEYMEGLVCTYRELTGSRFPFDEEKFREKAKAGMDHGHNPFPGHGAAVSSSPHRKGRLKDINLPTLVIHGTEDAILPFDHGQALADGIPNAQMMTLEGVGHEIPDQMIGEITSRMIDHF</sequence>
<dbReference type="GO" id="GO:0004806">
    <property type="term" value="F:triacylglycerol lipase activity"/>
    <property type="evidence" value="ECO:0007669"/>
    <property type="project" value="TreeGrafter"/>
</dbReference>
<organism evidence="2">
    <name type="scientific">marine metagenome</name>
    <dbReference type="NCBI Taxonomy" id="408172"/>
    <lineage>
        <taxon>unclassified sequences</taxon>
        <taxon>metagenomes</taxon>
        <taxon>ecological metagenomes</taxon>
    </lineage>
</organism>
<dbReference type="Gene3D" id="3.40.50.1820">
    <property type="entry name" value="alpha/beta hydrolase"/>
    <property type="match status" value="1"/>
</dbReference>
<dbReference type="AlphaFoldDB" id="A0A381SSN9"/>
<feature type="domain" description="AB hydrolase-1" evidence="1">
    <location>
        <begin position="24"/>
        <end position="274"/>
    </location>
</feature>
<dbReference type="InterPro" id="IPR029058">
    <property type="entry name" value="AB_hydrolase_fold"/>
</dbReference>
<protein>
    <recommendedName>
        <fullName evidence="1">AB hydrolase-1 domain-containing protein</fullName>
    </recommendedName>
</protein>